<dbReference type="InterPro" id="IPR001905">
    <property type="entry name" value="Ammonium_transpt"/>
</dbReference>
<keyword evidence="6 8" id="KW-0472">Membrane</keyword>
<dbReference type="GO" id="GO:0005886">
    <property type="term" value="C:plasma membrane"/>
    <property type="evidence" value="ECO:0007669"/>
    <property type="project" value="UniProtKB-SubCell"/>
</dbReference>
<comment type="subcellular location">
    <subcellularLocation>
        <location evidence="8">Cell membrane</location>
        <topology evidence="8">Multi-pass membrane protein</topology>
    </subcellularLocation>
    <subcellularLocation>
        <location evidence="1">Membrane</location>
        <topology evidence="1">Multi-pass membrane protein</topology>
    </subcellularLocation>
</comment>
<dbReference type="Pfam" id="PF00909">
    <property type="entry name" value="Ammonium_transp"/>
    <property type="match status" value="1"/>
</dbReference>
<dbReference type="Gene3D" id="1.10.3430.10">
    <property type="entry name" value="Ammonium transporter AmtB like domains"/>
    <property type="match status" value="1"/>
</dbReference>
<comment type="caution">
    <text evidence="10">The sequence shown here is derived from an EMBL/GenBank/DDBJ whole genome shotgun (WGS) entry which is preliminary data.</text>
</comment>
<dbReference type="AlphaFoldDB" id="A0AAN7YD24"/>
<name>A0AAN7YD24_9EURO</name>
<reference evidence="10 11" key="1">
    <citation type="submission" date="2023-08" db="EMBL/GenBank/DDBJ databases">
        <title>Black Yeasts Isolated from many extreme environments.</title>
        <authorList>
            <person name="Coleine C."/>
            <person name="Stajich J.E."/>
            <person name="Selbmann L."/>
        </authorList>
    </citation>
    <scope>NUCLEOTIDE SEQUENCE [LARGE SCALE GENOMIC DNA]</scope>
    <source>
        <strain evidence="10 11">CCFEE 5910</strain>
    </source>
</reference>
<accession>A0AAN7YD24</accession>
<sequence>MSTTSQVEYEAGDIAWIITSTALVLLMVPGAGLFYAGLGRRKSALSLFFLPIAAACIVFFQWFLWGYSLAFSHSASAFIGDFANVGFRNVLDGPSVASARIPDLVFAVYQGQFAALTAALAIGAVAERGRPAPALLFVFVWTTLVYDPIACWTWNPAGWVFKLGGLDFAGGTPVHIASGSAALAYSFMLGKRRGHGTFELNFRPQNTILVILGTLFLWVGWFGFNAGSALSAGMRSAMAAVVTNLAAAVGGITWCAMDYRLEGKFSAIGLCSGVVAGLVVITPGSGYVPPWSALIYGVLAGVVCNYATKIKLWIGVDDALDIFAIHGVGGLLGDLLTGLFAADYIAALGGTTIPGGFVNHHYVQLAIQLADGVTGGVYSFVVSCAILFVISYIPSMHLRASDADEVLGMDEIGHGEFAYDYCEIDRDVANSVEETIAMRQDRMRYSQSEVRFDADDISLQQYAVRPGTKE</sequence>
<evidence type="ECO:0000256" key="4">
    <source>
        <dbReference type="ARBA" id="ARBA00022692"/>
    </source>
</evidence>
<dbReference type="InterPro" id="IPR029020">
    <property type="entry name" value="Ammonium/urea_transptr"/>
</dbReference>
<dbReference type="NCBIfam" id="TIGR00836">
    <property type="entry name" value="amt"/>
    <property type="match status" value="1"/>
</dbReference>
<feature type="transmembrane region" description="Helical" evidence="8">
    <location>
        <begin position="167"/>
        <end position="187"/>
    </location>
</feature>
<feature type="transmembrane region" description="Helical" evidence="8">
    <location>
        <begin position="291"/>
        <end position="308"/>
    </location>
</feature>
<comment type="similarity">
    <text evidence="2 8">Belongs to the ammonia transporter channel (TC 1.A.11.2) family.</text>
</comment>
<keyword evidence="7 8" id="KW-0924">Ammonia transport</keyword>
<organism evidence="10 11">
    <name type="scientific">Lithohypha guttulata</name>
    <dbReference type="NCBI Taxonomy" id="1690604"/>
    <lineage>
        <taxon>Eukaryota</taxon>
        <taxon>Fungi</taxon>
        <taxon>Dikarya</taxon>
        <taxon>Ascomycota</taxon>
        <taxon>Pezizomycotina</taxon>
        <taxon>Eurotiomycetes</taxon>
        <taxon>Chaetothyriomycetidae</taxon>
        <taxon>Chaetothyriales</taxon>
        <taxon>Trichomeriaceae</taxon>
        <taxon>Lithohypha</taxon>
    </lineage>
</organism>
<dbReference type="PANTHER" id="PTHR43029">
    <property type="entry name" value="AMMONIUM TRANSPORTER MEP2"/>
    <property type="match status" value="1"/>
</dbReference>
<dbReference type="InterPro" id="IPR018047">
    <property type="entry name" value="Ammonium_transpt_CS"/>
</dbReference>
<feature type="transmembrane region" description="Helical" evidence="8">
    <location>
        <begin position="236"/>
        <end position="255"/>
    </location>
</feature>
<keyword evidence="4 8" id="KW-0812">Transmembrane</keyword>
<evidence type="ECO:0000256" key="1">
    <source>
        <dbReference type="ARBA" id="ARBA00004141"/>
    </source>
</evidence>
<feature type="domain" description="Ammonium transporter AmtB-like" evidence="9">
    <location>
        <begin position="15"/>
        <end position="419"/>
    </location>
</feature>
<dbReference type="FunFam" id="1.10.3430.10:FF:000003">
    <property type="entry name" value="Ammonium transporter"/>
    <property type="match status" value="1"/>
</dbReference>
<evidence type="ECO:0000256" key="5">
    <source>
        <dbReference type="ARBA" id="ARBA00022989"/>
    </source>
</evidence>
<dbReference type="GO" id="GO:0008519">
    <property type="term" value="F:ammonium channel activity"/>
    <property type="evidence" value="ECO:0007669"/>
    <property type="project" value="InterPro"/>
</dbReference>
<feature type="transmembrane region" description="Helical" evidence="8">
    <location>
        <begin position="365"/>
        <end position="390"/>
    </location>
</feature>
<evidence type="ECO:0000256" key="6">
    <source>
        <dbReference type="ARBA" id="ARBA00023136"/>
    </source>
</evidence>
<evidence type="ECO:0000313" key="11">
    <source>
        <dbReference type="Proteomes" id="UP001309876"/>
    </source>
</evidence>
<gene>
    <name evidence="10" type="ORF">LTR05_008085</name>
</gene>
<keyword evidence="11" id="KW-1185">Reference proteome</keyword>
<dbReference type="EMBL" id="JAVRRJ010000010">
    <property type="protein sequence ID" value="KAK5081291.1"/>
    <property type="molecule type" value="Genomic_DNA"/>
</dbReference>
<dbReference type="Proteomes" id="UP001309876">
    <property type="component" value="Unassembled WGS sequence"/>
</dbReference>
<protein>
    <recommendedName>
        <fullName evidence="8">Ammonium transporter</fullName>
    </recommendedName>
</protein>
<feature type="transmembrane region" description="Helical" evidence="8">
    <location>
        <begin position="104"/>
        <end position="126"/>
    </location>
</feature>
<feature type="transmembrane region" description="Helical" evidence="8">
    <location>
        <begin position="207"/>
        <end position="224"/>
    </location>
</feature>
<keyword evidence="3 8" id="KW-0813">Transport</keyword>
<keyword evidence="5 8" id="KW-1133">Transmembrane helix</keyword>
<evidence type="ECO:0000259" key="9">
    <source>
        <dbReference type="Pfam" id="PF00909"/>
    </source>
</evidence>
<dbReference type="PANTHER" id="PTHR43029:SF10">
    <property type="entry name" value="AMMONIUM TRANSPORTER MEP2"/>
    <property type="match status" value="1"/>
</dbReference>
<feature type="transmembrane region" description="Helical" evidence="8">
    <location>
        <begin position="267"/>
        <end position="285"/>
    </location>
</feature>
<proteinExistence type="inferred from homology"/>
<dbReference type="PROSITE" id="PS01219">
    <property type="entry name" value="AMMONIUM_TRANSP"/>
    <property type="match status" value="1"/>
</dbReference>
<evidence type="ECO:0000313" key="10">
    <source>
        <dbReference type="EMBL" id="KAK5081291.1"/>
    </source>
</evidence>
<dbReference type="InterPro" id="IPR024041">
    <property type="entry name" value="NH4_transpt_AmtB-like_dom"/>
</dbReference>
<evidence type="ECO:0000256" key="7">
    <source>
        <dbReference type="ARBA" id="ARBA00023177"/>
    </source>
</evidence>
<evidence type="ECO:0000256" key="3">
    <source>
        <dbReference type="ARBA" id="ARBA00022448"/>
    </source>
</evidence>
<evidence type="ECO:0000256" key="8">
    <source>
        <dbReference type="RuleBase" id="RU362002"/>
    </source>
</evidence>
<feature type="transmembrane region" description="Helical" evidence="8">
    <location>
        <begin position="133"/>
        <end position="155"/>
    </location>
</feature>
<evidence type="ECO:0000256" key="2">
    <source>
        <dbReference type="ARBA" id="ARBA00005887"/>
    </source>
</evidence>
<feature type="transmembrane region" description="Helical" evidence="8">
    <location>
        <begin position="45"/>
        <end position="65"/>
    </location>
</feature>
<feature type="transmembrane region" description="Helical" evidence="8">
    <location>
        <begin position="14"/>
        <end position="38"/>
    </location>
</feature>
<dbReference type="SUPFAM" id="SSF111352">
    <property type="entry name" value="Ammonium transporter"/>
    <property type="match status" value="1"/>
</dbReference>